<evidence type="ECO:0000313" key="8">
    <source>
        <dbReference type="EMBL" id="MCQ6962582.1"/>
    </source>
</evidence>
<keyword evidence="5 6" id="KW-0472">Membrane</keyword>
<feature type="transmembrane region" description="Helical" evidence="6">
    <location>
        <begin position="197"/>
        <end position="217"/>
    </location>
</feature>
<gene>
    <name evidence="8" type="ORF">PV02_05445</name>
</gene>
<evidence type="ECO:0000313" key="9">
    <source>
        <dbReference type="Proteomes" id="UP001206983"/>
    </source>
</evidence>
<organism evidence="8 9">
    <name type="scientific">Methanolobus chelungpuianus</name>
    <dbReference type="NCBI Taxonomy" id="502115"/>
    <lineage>
        <taxon>Archaea</taxon>
        <taxon>Methanobacteriati</taxon>
        <taxon>Methanobacteriota</taxon>
        <taxon>Stenosarchaea group</taxon>
        <taxon>Methanomicrobia</taxon>
        <taxon>Methanosarcinales</taxon>
        <taxon>Methanosarcinaceae</taxon>
        <taxon>Methanolobus</taxon>
    </lineage>
</organism>
<dbReference type="InterPro" id="IPR003834">
    <property type="entry name" value="Cyt_c_assmbl_TM_dom"/>
</dbReference>
<evidence type="ECO:0000256" key="3">
    <source>
        <dbReference type="ARBA" id="ARBA00022692"/>
    </source>
</evidence>
<feature type="transmembrane region" description="Helical" evidence="6">
    <location>
        <begin position="153"/>
        <end position="176"/>
    </location>
</feature>
<dbReference type="PANTHER" id="PTHR31272">
    <property type="entry name" value="CYTOCHROME C-TYPE BIOGENESIS PROTEIN HI_1454-RELATED"/>
    <property type="match status" value="1"/>
</dbReference>
<dbReference type="Pfam" id="PF02683">
    <property type="entry name" value="DsbD_TM"/>
    <property type="match status" value="1"/>
</dbReference>
<protein>
    <submittedName>
        <fullName evidence="8">Cytochrome C biogenesis protein</fullName>
    </submittedName>
</protein>
<name>A0AAE3H9J4_9EURY</name>
<dbReference type="EMBL" id="JTEO01000004">
    <property type="protein sequence ID" value="MCQ6962582.1"/>
    <property type="molecule type" value="Genomic_DNA"/>
</dbReference>
<dbReference type="PANTHER" id="PTHR31272:SF9">
    <property type="entry name" value="BLL1027 PROTEIN"/>
    <property type="match status" value="1"/>
</dbReference>
<comment type="subcellular location">
    <subcellularLocation>
        <location evidence="1">Membrane</location>
        <topology evidence="1">Multi-pass membrane protein</topology>
    </subcellularLocation>
</comment>
<evidence type="ECO:0000259" key="7">
    <source>
        <dbReference type="Pfam" id="PF02683"/>
    </source>
</evidence>
<dbReference type="GO" id="GO:0017004">
    <property type="term" value="P:cytochrome complex assembly"/>
    <property type="evidence" value="ECO:0007669"/>
    <property type="project" value="InterPro"/>
</dbReference>
<sequence length="218" mass="22950">MFLDTLTLGPIASFFAGVVSVLSPCVLPLLPVILAYSTGEGKLRPLFIVLGLSMSFTLMGIMASVFGAALFSHIGTLRILAGLLIVAFGISMLRDMDVLSILAPYTRDIHIQKGSMFGGLLLGTSLGVVWIPCVGPILGSILAAVALEGEMAYGASMLFIYSMGFAIPMLVIAYSANISSARLGRIARYDAFIKKAAGALLIVAGSWMVYTNTAALYV</sequence>
<feature type="transmembrane region" description="Helical" evidence="6">
    <location>
        <begin position="117"/>
        <end position="147"/>
    </location>
</feature>
<proteinExistence type="inferred from homology"/>
<dbReference type="RefSeq" id="WP_256622380.1">
    <property type="nucleotide sequence ID" value="NZ_JTEO01000004.1"/>
</dbReference>
<dbReference type="Proteomes" id="UP001206983">
    <property type="component" value="Unassembled WGS sequence"/>
</dbReference>
<evidence type="ECO:0000256" key="1">
    <source>
        <dbReference type="ARBA" id="ARBA00004141"/>
    </source>
</evidence>
<evidence type="ECO:0000256" key="4">
    <source>
        <dbReference type="ARBA" id="ARBA00022989"/>
    </source>
</evidence>
<comment type="similarity">
    <text evidence="2">Belongs to the DsbD family.</text>
</comment>
<evidence type="ECO:0000256" key="2">
    <source>
        <dbReference type="ARBA" id="ARBA00006143"/>
    </source>
</evidence>
<reference evidence="8 9" key="1">
    <citation type="journal article" date="2011" name="Appl. Environ. Microbiol.">
        <title>Methanogenic archaea isolated from Taiwan's Chelungpu fault.</title>
        <authorList>
            <person name="Wu S.Y."/>
            <person name="Lai M.C."/>
        </authorList>
    </citation>
    <scope>NUCLEOTIDE SEQUENCE [LARGE SCALE GENOMIC DNA]</scope>
    <source>
        <strain evidence="8 9">St545Mb</strain>
    </source>
</reference>
<feature type="domain" description="Cytochrome C biogenesis protein transmembrane" evidence="7">
    <location>
        <begin position="11"/>
        <end position="209"/>
    </location>
</feature>
<keyword evidence="4 6" id="KW-1133">Transmembrane helix</keyword>
<accession>A0AAE3H9J4</accession>
<keyword evidence="3 6" id="KW-0812">Transmembrane</keyword>
<dbReference type="GO" id="GO:0016020">
    <property type="term" value="C:membrane"/>
    <property type="evidence" value="ECO:0007669"/>
    <property type="project" value="UniProtKB-SubCell"/>
</dbReference>
<evidence type="ECO:0000256" key="5">
    <source>
        <dbReference type="ARBA" id="ARBA00023136"/>
    </source>
</evidence>
<feature type="transmembrane region" description="Helical" evidence="6">
    <location>
        <begin position="77"/>
        <end position="96"/>
    </location>
</feature>
<feature type="transmembrane region" description="Helical" evidence="6">
    <location>
        <begin position="12"/>
        <end position="34"/>
    </location>
</feature>
<dbReference type="InterPro" id="IPR051790">
    <property type="entry name" value="Cytochrome_c-biogenesis_DsbD"/>
</dbReference>
<evidence type="ECO:0000256" key="6">
    <source>
        <dbReference type="SAM" id="Phobius"/>
    </source>
</evidence>
<dbReference type="AlphaFoldDB" id="A0AAE3H9J4"/>
<comment type="caution">
    <text evidence="8">The sequence shown here is derived from an EMBL/GenBank/DDBJ whole genome shotgun (WGS) entry which is preliminary data.</text>
</comment>
<keyword evidence="9" id="KW-1185">Reference proteome</keyword>
<feature type="transmembrane region" description="Helical" evidence="6">
    <location>
        <begin position="46"/>
        <end position="71"/>
    </location>
</feature>